<dbReference type="OrthoDB" id="2096280at2759"/>
<accession>A0A150GTF3</accession>
<evidence type="ECO:0000313" key="3">
    <source>
        <dbReference type="EMBL" id="KXZ53002.1"/>
    </source>
</evidence>
<proteinExistence type="predicted"/>
<dbReference type="AlphaFoldDB" id="A0A150GTF3"/>
<evidence type="ECO:0000256" key="1">
    <source>
        <dbReference type="SAM" id="MobiDB-lite"/>
    </source>
</evidence>
<dbReference type="Proteomes" id="UP000075714">
    <property type="component" value="Unassembled WGS sequence"/>
</dbReference>
<feature type="domain" description="EFHB C-terminal EF-hand" evidence="2">
    <location>
        <begin position="264"/>
        <end position="350"/>
    </location>
</feature>
<dbReference type="STRING" id="33097.A0A150GTF3"/>
<comment type="caution">
    <text evidence="3">The sequence shown here is derived from an EMBL/GenBank/DDBJ whole genome shotgun (WGS) entry which is preliminary data.</text>
</comment>
<name>A0A150GTF3_GONPE</name>
<keyword evidence="4" id="KW-1185">Reference proteome</keyword>
<organism evidence="3 4">
    <name type="scientific">Gonium pectorale</name>
    <name type="common">Green alga</name>
    <dbReference type="NCBI Taxonomy" id="33097"/>
    <lineage>
        <taxon>Eukaryota</taxon>
        <taxon>Viridiplantae</taxon>
        <taxon>Chlorophyta</taxon>
        <taxon>core chlorophytes</taxon>
        <taxon>Chlorophyceae</taxon>
        <taxon>CS clade</taxon>
        <taxon>Chlamydomonadales</taxon>
        <taxon>Volvocaceae</taxon>
        <taxon>Gonium</taxon>
    </lineage>
</organism>
<protein>
    <recommendedName>
        <fullName evidence="2">EFHB C-terminal EF-hand domain-containing protein</fullName>
    </recommendedName>
</protein>
<feature type="region of interest" description="Disordered" evidence="1">
    <location>
        <begin position="160"/>
        <end position="191"/>
    </location>
</feature>
<feature type="region of interest" description="Disordered" evidence="1">
    <location>
        <begin position="87"/>
        <end position="107"/>
    </location>
</feature>
<dbReference type="InterPro" id="IPR057428">
    <property type="entry name" value="EFHB_EF-hand_C"/>
</dbReference>
<feature type="compositionally biased region" description="Basic and acidic residues" evidence="1">
    <location>
        <begin position="204"/>
        <end position="231"/>
    </location>
</feature>
<evidence type="ECO:0000259" key="2">
    <source>
        <dbReference type="Pfam" id="PF25325"/>
    </source>
</evidence>
<sequence>MRVYPDSELSRWKLEQAEQVYASSQREPLGHGYVRGHKIPGGLGTERPFGIPYDAKGKDLARQAATVIFPTDRPAEEDPATQQLYVRSHGDYGPGEQRRRNYDWGATGVDPNSHRFGAIDRDPERDGVRRAVQPALDPALQPPKVLPKLHEDYKATSTDYLGRPKQLGTGDRALPPDHTFGVPSLRKGREPGVGELLATGYGAREQDPDSDLGKSLREGFRNTTRPGDEGRSFGVPTIRTDLKLPRLRSVANPRNYGNESDAGQVLRPPLAADLGISDEAFVALRPKEDIRQLVNEAGLTLTDAEFDAAWELAAEADGAGAAAAAGEEVSAGTSGRPRACIDTFFRARHHMLAQTLHVPPPF</sequence>
<evidence type="ECO:0000313" key="4">
    <source>
        <dbReference type="Proteomes" id="UP000075714"/>
    </source>
</evidence>
<reference evidence="4" key="1">
    <citation type="journal article" date="2016" name="Nat. Commun.">
        <title>The Gonium pectorale genome demonstrates co-option of cell cycle regulation during the evolution of multicellularity.</title>
        <authorList>
            <person name="Hanschen E.R."/>
            <person name="Marriage T.N."/>
            <person name="Ferris P.J."/>
            <person name="Hamaji T."/>
            <person name="Toyoda A."/>
            <person name="Fujiyama A."/>
            <person name="Neme R."/>
            <person name="Noguchi H."/>
            <person name="Minakuchi Y."/>
            <person name="Suzuki M."/>
            <person name="Kawai-Toyooka H."/>
            <person name="Smith D.R."/>
            <person name="Sparks H."/>
            <person name="Anderson J."/>
            <person name="Bakaric R."/>
            <person name="Luria V."/>
            <person name="Karger A."/>
            <person name="Kirschner M.W."/>
            <person name="Durand P.M."/>
            <person name="Michod R.E."/>
            <person name="Nozaki H."/>
            <person name="Olson B.J."/>
        </authorList>
    </citation>
    <scope>NUCLEOTIDE SEQUENCE [LARGE SCALE GENOMIC DNA]</scope>
    <source>
        <strain evidence="4">NIES-2863</strain>
    </source>
</reference>
<gene>
    <name evidence="3" type="ORF">GPECTOR_8g371</name>
</gene>
<dbReference type="EMBL" id="LSYV01000009">
    <property type="protein sequence ID" value="KXZ53002.1"/>
    <property type="molecule type" value="Genomic_DNA"/>
</dbReference>
<dbReference type="Pfam" id="PF25325">
    <property type="entry name" value="EF-hand_EFHB_C"/>
    <property type="match status" value="1"/>
</dbReference>
<feature type="region of interest" description="Disordered" evidence="1">
    <location>
        <begin position="203"/>
        <end position="236"/>
    </location>
</feature>